<evidence type="ECO:0000313" key="2">
    <source>
        <dbReference type="EMBL" id="EDR03508.1"/>
    </source>
</evidence>
<protein>
    <submittedName>
        <fullName evidence="2">Predicted protein</fullName>
    </submittedName>
</protein>
<name>B0DPT2_LACBS</name>
<dbReference type="GeneID" id="6081513"/>
<gene>
    <name evidence="2" type="ORF">LACBIDRAFT_331543</name>
</gene>
<dbReference type="RefSeq" id="XP_001885964.1">
    <property type="nucleotide sequence ID" value="XM_001885929.1"/>
</dbReference>
<feature type="compositionally biased region" description="Acidic residues" evidence="1">
    <location>
        <begin position="20"/>
        <end position="41"/>
    </location>
</feature>
<evidence type="ECO:0000256" key="1">
    <source>
        <dbReference type="SAM" id="MobiDB-lite"/>
    </source>
</evidence>
<dbReference type="AlphaFoldDB" id="B0DPT2"/>
<organism evidence="3">
    <name type="scientific">Laccaria bicolor (strain S238N-H82 / ATCC MYA-4686)</name>
    <name type="common">Bicoloured deceiver</name>
    <name type="synonym">Laccaria laccata var. bicolor</name>
    <dbReference type="NCBI Taxonomy" id="486041"/>
    <lineage>
        <taxon>Eukaryota</taxon>
        <taxon>Fungi</taxon>
        <taxon>Dikarya</taxon>
        <taxon>Basidiomycota</taxon>
        <taxon>Agaricomycotina</taxon>
        <taxon>Agaricomycetes</taxon>
        <taxon>Agaricomycetidae</taxon>
        <taxon>Agaricales</taxon>
        <taxon>Agaricineae</taxon>
        <taxon>Hydnangiaceae</taxon>
        <taxon>Laccaria</taxon>
    </lineage>
</organism>
<dbReference type="Proteomes" id="UP000001194">
    <property type="component" value="Unassembled WGS sequence"/>
</dbReference>
<dbReference type="InParanoid" id="B0DPT2"/>
<evidence type="ECO:0000313" key="3">
    <source>
        <dbReference type="Proteomes" id="UP000001194"/>
    </source>
</evidence>
<dbReference type="EMBL" id="DS547124">
    <property type="protein sequence ID" value="EDR03508.1"/>
    <property type="molecule type" value="Genomic_DNA"/>
</dbReference>
<accession>B0DPT2</accession>
<reference evidence="2 3" key="1">
    <citation type="journal article" date="2008" name="Nature">
        <title>The genome of Laccaria bicolor provides insights into mycorrhizal symbiosis.</title>
        <authorList>
            <person name="Martin F."/>
            <person name="Aerts A."/>
            <person name="Ahren D."/>
            <person name="Brun A."/>
            <person name="Danchin E.G.J."/>
            <person name="Duchaussoy F."/>
            <person name="Gibon J."/>
            <person name="Kohler A."/>
            <person name="Lindquist E."/>
            <person name="Pereda V."/>
            <person name="Salamov A."/>
            <person name="Shapiro H.J."/>
            <person name="Wuyts J."/>
            <person name="Blaudez D."/>
            <person name="Buee M."/>
            <person name="Brokstein P."/>
            <person name="Canbaeck B."/>
            <person name="Cohen D."/>
            <person name="Courty P.E."/>
            <person name="Coutinho P.M."/>
            <person name="Delaruelle C."/>
            <person name="Detter J.C."/>
            <person name="Deveau A."/>
            <person name="DiFazio S."/>
            <person name="Duplessis S."/>
            <person name="Fraissinet-Tachet L."/>
            <person name="Lucic E."/>
            <person name="Frey-Klett P."/>
            <person name="Fourrey C."/>
            <person name="Feussner I."/>
            <person name="Gay G."/>
            <person name="Grimwood J."/>
            <person name="Hoegger P.J."/>
            <person name="Jain P."/>
            <person name="Kilaru S."/>
            <person name="Labbe J."/>
            <person name="Lin Y.C."/>
            <person name="Legue V."/>
            <person name="Le Tacon F."/>
            <person name="Marmeisse R."/>
            <person name="Melayah D."/>
            <person name="Montanini B."/>
            <person name="Muratet M."/>
            <person name="Nehls U."/>
            <person name="Niculita-Hirzel H."/>
            <person name="Oudot-Le Secq M.P."/>
            <person name="Peter M."/>
            <person name="Quesneville H."/>
            <person name="Rajashekar B."/>
            <person name="Reich M."/>
            <person name="Rouhier N."/>
            <person name="Schmutz J."/>
            <person name="Yin T."/>
            <person name="Chalot M."/>
            <person name="Henrissat B."/>
            <person name="Kuees U."/>
            <person name="Lucas S."/>
            <person name="Van de Peer Y."/>
            <person name="Podila G.K."/>
            <person name="Polle A."/>
            <person name="Pukkila P.J."/>
            <person name="Richardson P.M."/>
            <person name="Rouze P."/>
            <person name="Sanders I.R."/>
            <person name="Stajich J.E."/>
            <person name="Tunlid A."/>
            <person name="Tuskan G."/>
            <person name="Grigoriev I.V."/>
        </authorList>
    </citation>
    <scope>NUCLEOTIDE SEQUENCE [LARGE SCALE GENOMIC DNA]</scope>
    <source>
        <strain evidence="3">S238N-H82 / ATCC MYA-4686</strain>
    </source>
</reference>
<keyword evidence="3" id="KW-1185">Reference proteome</keyword>
<feature type="region of interest" description="Disordered" evidence="1">
    <location>
        <begin position="112"/>
        <end position="155"/>
    </location>
</feature>
<proteinExistence type="predicted"/>
<feature type="compositionally biased region" description="Polar residues" evidence="1">
    <location>
        <begin position="112"/>
        <end position="122"/>
    </location>
</feature>
<dbReference type="OrthoDB" id="2641892at2759"/>
<feature type="region of interest" description="Disordered" evidence="1">
    <location>
        <begin position="1"/>
        <end position="55"/>
    </location>
</feature>
<sequence length="417" mass="45566">MRQKTQTRLLTKGKEPERVSDEDEVESEGESSSESESDSEELMGSAETSDFPKDTELALDNLGMLALEGETSSGGVIEKAVDVLQGPNTVDLATSRSTSVDNFQHIPVEQGHVNSPRESMQQEAHAATHSDTNEVPSRPSTSSSEIVSQETVGRRERRKRKIVDIGGLDDCLSGSRAEPTANNVIQCKRIGCETVWAAPASLFHEPPRTLIHYFPSTIFRHLQLTFCPLGLLLITFDDRISQGFADWDSPPNTPQRHRNIERAREHQERMLESPEHRRTPQNPAVGGGVPFILPFPIPPPVAPFQIPQGPVGDDPFVEVLYNGQILHLTPGMAAQVGNLQNQAHAAPLAAPPPLFPPAAMVDVALRMCGNEFTFHSADSIMREGGVDGEFEYPVEYLNSINLSGMPLAKLVFGSPVS</sequence>
<dbReference type="HOGENOM" id="CLU_659003_0_0_1"/>
<dbReference type="KEGG" id="lbc:LACBIDRAFT_331543"/>
<feature type="compositionally biased region" description="Polar residues" evidence="1">
    <location>
        <begin position="133"/>
        <end position="151"/>
    </location>
</feature>